<dbReference type="EMBL" id="CP059572">
    <property type="protein sequence ID" value="QXJ25784.1"/>
    <property type="molecule type" value="Genomic_DNA"/>
</dbReference>
<gene>
    <name evidence="1" type="ORF">AGRA3207_007334</name>
</gene>
<evidence type="ECO:0000313" key="2">
    <source>
        <dbReference type="Proteomes" id="UP001049518"/>
    </source>
</evidence>
<organism evidence="1 2">
    <name type="scientific">Actinomadura graeca</name>
    <dbReference type="NCBI Taxonomy" id="2750812"/>
    <lineage>
        <taxon>Bacteria</taxon>
        <taxon>Bacillati</taxon>
        <taxon>Actinomycetota</taxon>
        <taxon>Actinomycetes</taxon>
        <taxon>Streptosporangiales</taxon>
        <taxon>Thermomonosporaceae</taxon>
        <taxon>Actinomadura</taxon>
    </lineage>
</organism>
<reference evidence="1" key="1">
    <citation type="submission" date="2020-07" db="EMBL/GenBank/DDBJ databases">
        <authorList>
            <person name="Tarantini F.S."/>
            <person name="Hong K.W."/>
            <person name="Chan K.G."/>
        </authorList>
    </citation>
    <scope>NUCLEOTIDE SEQUENCE</scope>
    <source>
        <strain evidence="1">32-07</strain>
    </source>
</reference>
<dbReference type="Proteomes" id="UP001049518">
    <property type="component" value="Chromosome"/>
</dbReference>
<protein>
    <recommendedName>
        <fullName evidence="3">HhH-GPD domain-containing protein</fullName>
    </recommendedName>
</protein>
<evidence type="ECO:0000313" key="1">
    <source>
        <dbReference type="EMBL" id="QXJ25784.1"/>
    </source>
</evidence>
<proteinExistence type="predicted"/>
<accession>A0ABX8R409</accession>
<keyword evidence="2" id="KW-1185">Reference proteome</keyword>
<evidence type="ECO:0008006" key="3">
    <source>
        <dbReference type="Google" id="ProtNLM"/>
    </source>
</evidence>
<dbReference type="SUPFAM" id="SSF48150">
    <property type="entry name" value="DNA-glycosylase"/>
    <property type="match status" value="1"/>
</dbReference>
<dbReference type="InterPro" id="IPR011257">
    <property type="entry name" value="DNA_glycosylase"/>
</dbReference>
<name>A0ABX8R409_9ACTN</name>
<sequence length="168" mass="17767">MTLDLPDMHAPAGDLAFLLGVLFNQQIRAETAWKAPARLAQRLTGPAGRGGLDPAALAAADPVWLAGVMRQRPAVHPFAVSMARHVTGICGQLVDDYGGRACNVWAGRPRAAVLLDRLTRFPGIGRHKATVAIALLTCEYGVPLTGPAGTLTDQALSSCPRLREVLLT</sequence>
<dbReference type="RefSeq" id="WP_231331967.1">
    <property type="nucleotide sequence ID" value="NZ_CP059572.1"/>
</dbReference>